<proteinExistence type="predicted"/>
<gene>
    <name evidence="1" type="ORF">CONLIGDRAFT_643385</name>
</gene>
<dbReference type="InParanoid" id="A0A1J7JUK1"/>
<keyword evidence="2" id="KW-1185">Reference proteome</keyword>
<dbReference type="Proteomes" id="UP000182658">
    <property type="component" value="Unassembled WGS sequence"/>
</dbReference>
<dbReference type="EMBL" id="KV875096">
    <property type="protein sequence ID" value="OIW31410.1"/>
    <property type="molecule type" value="Genomic_DNA"/>
</dbReference>
<reference evidence="1 2" key="1">
    <citation type="submission" date="2016-10" db="EMBL/GenBank/DDBJ databases">
        <title>Draft genome sequence of Coniochaeta ligniaria NRRL30616, a lignocellulolytic fungus for bioabatement of inhibitors in plant biomass hydrolysates.</title>
        <authorList>
            <consortium name="DOE Joint Genome Institute"/>
            <person name="Jimenez D.J."/>
            <person name="Hector R.E."/>
            <person name="Riley R."/>
            <person name="Sun H."/>
            <person name="Grigoriev I.V."/>
            <person name="Van Elsas J.D."/>
            <person name="Nichols N.N."/>
        </authorList>
    </citation>
    <scope>NUCLEOTIDE SEQUENCE [LARGE SCALE GENOMIC DNA]</scope>
    <source>
        <strain evidence="1 2">NRRL 30616</strain>
    </source>
</reference>
<accession>A0A1J7JUK1</accession>
<sequence>MALHDLAAFNRAGLGSFRGAMDVQGHQKLVSLLSSTGILGTTCVYSVNTNLSPSSKFNNSSCTRAIDPCRVTVYYHSGTGGKPRFAHSRLHLSLNAPQLQNAVYISRHGHWLAERGSWSSHIAEGQDAAYHFPSAPIDVALRAYAGFLSDPRNY</sequence>
<evidence type="ECO:0000313" key="1">
    <source>
        <dbReference type="EMBL" id="OIW31410.1"/>
    </source>
</evidence>
<name>A0A1J7JUK1_9PEZI</name>
<evidence type="ECO:0000313" key="2">
    <source>
        <dbReference type="Proteomes" id="UP000182658"/>
    </source>
</evidence>
<protein>
    <submittedName>
        <fullName evidence="1">Uncharacterized protein</fullName>
    </submittedName>
</protein>
<organism evidence="1 2">
    <name type="scientific">Coniochaeta ligniaria NRRL 30616</name>
    <dbReference type="NCBI Taxonomy" id="1408157"/>
    <lineage>
        <taxon>Eukaryota</taxon>
        <taxon>Fungi</taxon>
        <taxon>Dikarya</taxon>
        <taxon>Ascomycota</taxon>
        <taxon>Pezizomycotina</taxon>
        <taxon>Sordariomycetes</taxon>
        <taxon>Sordariomycetidae</taxon>
        <taxon>Coniochaetales</taxon>
        <taxon>Coniochaetaceae</taxon>
        <taxon>Coniochaeta</taxon>
    </lineage>
</organism>
<dbReference type="AlphaFoldDB" id="A0A1J7JUK1"/>